<organism evidence="2 3">
    <name type="scientific">Plasmodium inui San Antonio 1</name>
    <dbReference type="NCBI Taxonomy" id="1237626"/>
    <lineage>
        <taxon>Eukaryota</taxon>
        <taxon>Sar</taxon>
        <taxon>Alveolata</taxon>
        <taxon>Apicomplexa</taxon>
        <taxon>Aconoidasida</taxon>
        <taxon>Haemosporida</taxon>
        <taxon>Plasmodiidae</taxon>
        <taxon>Plasmodium</taxon>
        <taxon>Plasmodium (Plasmodium)</taxon>
    </lineage>
</organism>
<reference evidence="2 3" key="1">
    <citation type="submission" date="2013-02" db="EMBL/GenBank/DDBJ databases">
        <title>The Genome Sequence of Plasmodium inui San Antonio 1.</title>
        <authorList>
            <consortium name="The Broad Institute Genome Sequencing Platform"/>
            <consortium name="The Broad Institute Genome Sequencing Center for Infectious Disease"/>
            <person name="Neafsey D."/>
            <person name="Cheeseman I."/>
            <person name="Volkman S."/>
            <person name="Adams J."/>
            <person name="Walker B."/>
            <person name="Young S.K."/>
            <person name="Zeng Q."/>
            <person name="Gargeya S."/>
            <person name="Fitzgerald M."/>
            <person name="Haas B."/>
            <person name="Abouelleil A."/>
            <person name="Alvarado L."/>
            <person name="Arachchi H.M."/>
            <person name="Berlin A.M."/>
            <person name="Chapman S.B."/>
            <person name="Dewar J."/>
            <person name="Goldberg J."/>
            <person name="Griggs A."/>
            <person name="Gujja S."/>
            <person name="Hansen M."/>
            <person name="Howarth C."/>
            <person name="Imamovic A."/>
            <person name="Larimer J."/>
            <person name="McCowan C."/>
            <person name="Murphy C."/>
            <person name="Neiman D."/>
            <person name="Pearson M."/>
            <person name="Priest M."/>
            <person name="Roberts A."/>
            <person name="Saif S."/>
            <person name="Shea T."/>
            <person name="Sisk P."/>
            <person name="Sykes S."/>
            <person name="Wortman J."/>
            <person name="Nusbaum C."/>
            <person name="Birren B."/>
        </authorList>
    </citation>
    <scope>NUCLEOTIDE SEQUENCE [LARGE SCALE GENOMIC DNA]</scope>
    <source>
        <strain evidence="2 3">San Antonio 1</strain>
    </source>
</reference>
<proteinExistence type="predicted"/>
<feature type="region of interest" description="Disordered" evidence="1">
    <location>
        <begin position="41"/>
        <end position="69"/>
    </location>
</feature>
<evidence type="ECO:0000313" key="2">
    <source>
        <dbReference type="EMBL" id="EUD62710.1"/>
    </source>
</evidence>
<accession>W6ZWT5</accession>
<dbReference type="AlphaFoldDB" id="W6ZWT5"/>
<protein>
    <submittedName>
        <fullName evidence="2">Uncharacterized protein</fullName>
    </submittedName>
</protein>
<dbReference type="Proteomes" id="UP000030640">
    <property type="component" value="Unassembled WGS sequence"/>
</dbReference>
<keyword evidence="3" id="KW-1185">Reference proteome</keyword>
<evidence type="ECO:0000256" key="1">
    <source>
        <dbReference type="SAM" id="MobiDB-lite"/>
    </source>
</evidence>
<dbReference type="GeneID" id="20041130"/>
<name>W6ZWT5_9APIC</name>
<dbReference type="RefSeq" id="XP_008819649.1">
    <property type="nucleotide sequence ID" value="XM_008821427.1"/>
</dbReference>
<sequence>MIQEPCAQEDPRRIKLSINLRNLNLLDHKILIPGNEENLLSPNTRSIFSAPQDNNSKSTLKNKPQVTEY</sequence>
<evidence type="ECO:0000313" key="3">
    <source>
        <dbReference type="Proteomes" id="UP000030640"/>
    </source>
</evidence>
<gene>
    <name evidence="2" type="ORF">C922_05856</name>
</gene>
<dbReference type="VEuPathDB" id="PlasmoDB:C922_05856"/>
<dbReference type="EMBL" id="KI965708">
    <property type="protein sequence ID" value="EUD62710.1"/>
    <property type="molecule type" value="Genomic_DNA"/>
</dbReference>